<feature type="domain" description="DUF2281" evidence="2">
    <location>
        <begin position="29"/>
        <end position="72"/>
    </location>
</feature>
<dbReference type="RefSeq" id="WP_222580119.1">
    <property type="nucleotide sequence ID" value="NZ_JAHVHU010000009.1"/>
</dbReference>
<evidence type="ECO:0000313" key="3">
    <source>
        <dbReference type="EMBL" id="MBY5958584.1"/>
    </source>
</evidence>
<dbReference type="Proteomes" id="UP000753961">
    <property type="component" value="Unassembled WGS sequence"/>
</dbReference>
<evidence type="ECO:0000259" key="2">
    <source>
        <dbReference type="Pfam" id="PF10047"/>
    </source>
</evidence>
<accession>A0A953HMA5</accession>
<comment type="caution">
    <text evidence="3">The sequence shown here is derived from an EMBL/GenBank/DDBJ whole genome shotgun (WGS) entry which is preliminary data.</text>
</comment>
<sequence>MKLTFNIGLKELFNLADQLPKKEKHRLIALLQKSIHQDKNQTNNGERQLGKYEGKIQMSDDFNDPIEDFKEYMR</sequence>
<keyword evidence="4" id="KW-1185">Reference proteome</keyword>
<name>A0A953HMA5_9BACT</name>
<evidence type="ECO:0000313" key="4">
    <source>
        <dbReference type="Proteomes" id="UP000753961"/>
    </source>
</evidence>
<protein>
    <submittedName>
        <fullName evidence="3">DUF2281 domain-containing protein</fullName>
    </submittedName>
</protein>
<dbReference type="Pfam" id="PF10047">
    <property type="entry name" value="DUF2281"/>
    <property type="match status" value="1"/>
</dbReference>
<organism evidence="3 4">
    <name type="scientific">Membranihabitans marinus</name>
    <dbReference type="NCBI Taxonomy" id="1227546"/>
    <lineage>
        <taxon>Bacteria</taxon>
        <taxon>Pseudomonadati</taxon>
        <taxon>Bacteroidota</taxon>
        <taxon>Saprospiria</taxon>
        <taxon>Saprospirales</taxon>
        <taxon>Saprospiraceae</taxon>
        <taxon>Membranihabitans</taxon>
    </lineage>
</organism>
<proteinExistence type="predicted"/>
<dbReference type="EMBL" id="JAHVHU010000009">
    <property type="protein sequence ID" value="MBY5958584.1"/>
    <property type="molecule type" value="Genomic_DNA"/>
</dbReference>
<gene>
    <name evidence="3" type="ORF">KUV50_10600</name>
</gene>
<feature type="region of interest" description="Disordered" evidence="1">
    <location>
        <begin position="39"/>
        <end position="63"/>
    </location>
</feature>
<reference evidence="3" key="1">
    <citation type="submission" date="2021-06" db="EMBL/GenBank/DDBJ databases">
        <title>44 bacteria genomes isolated from Dapeng, Shenzhen.</title>
        <authorList>
            <person name="Zheng W."/>
            <person name="Yu S."/>
            <person name="Huang Y."/>
        </authorList>
    </citation>
    <scope>NUCLEOTIDE SEQUENCE</scope>
    <source>
        <strain evidence="3">DP5N28-2</strain>
    </source>
</reference>
<dbReference type="AlphaFoldDB" id="A0A953HMA5"/>
<evidence type="ECO:0000256" key="1">
    <source>
        <dbReference type="SAM" id="MobiDB-lite"/>
    </source>
</evidence>
<dbReference type="InterPro" id="IPR018739">
    <property type="entry name" value="DUF2281"/>
</dbReference>